<feature type="coiled-coil region" evidence="1">
    <location>
        <begin position="117"/>
        <end position="222"/>
    </location>
</feature>
<protein>
    <submittedName>
        <fullName evidence="3">DUF3086 domain-containing protein</fullName>
    </submittedName>
</protein>
<name>A0ABR9V6J3_9CHRO</name>
<accession>A0ABR9V6J3</accession>
<feature type="compositionally biased region" description="Low complexity" evidence="2">
    <location>
        <begin position="76"/>
        <end position="85"/>
    </location>
</feature>
<evidence type="ECO:0000313" key="4">
    <source>
        <dbReference type="Proteomes" id="UP000654604"/>
    </source>
</evidence>
<dbReference type="EMBL" id="JADEWC010000034">
    <property type="protein sequence ID" value="MBE9223507.1"/>
    <property type="molecule type" value="Genomic_DNA"/>
</dbReference>
<proteinExistence type="predicted"/>
<reference evidence="3 4" key="1">
    <citation type="submission" date="2020-10" db="EMBL/GenBank/DDBJ databases">
        <authorList>
            <person name="Castelo-Branco R."/>
            <person name="Eusebio N."/>
            <person name="Adriana R."/>
            <person name="Vieira A."/>
            <person name="Brugerolle De Fraissinette N."/>
            <person name="Rezende De Castro R."/>
            <person name="Schneider M.P."/>
            <person name="Vasconcelos V."/>
            <person name="Leao P.N."/>
        </authorList>
    </citation>
    <scope>NUCLEOTIDE SEQUENCE [LARGE SCALE GENOMIC DNA]</scope>
    <source>
        <strain evidence="3 4">LEGE 03274</strain>
    </source>
</reference>
<sequence>MSETDKNNLQNNDIKDTFGNDDDLWDSQSTEAGNQPNYDFEEKEDLETMMDDNPEDKEEEKEIVAPSIIQEKSNNEESITPSSEESTPEIETLSEEDNQETVQEIIEDNLSSETEKVNKSLDIIDGNKDEVENLEEELSNSEQDTLTDKEDAGDLHSQKETLIHEIQSLLVQKNQLIQEQQETTKNISILVQESLKVLEEKKQNLEIAVQKLEHRKERIEKEMRTTFSGVSQDLAIRVQGFKDYLVGSLQDLAIAAEQLDLNTNNNMDSWETNNNPQPVVSNSTDNLNPQFVEKSFQEETRIIRSLIDQYRTRPDYYGPSWQLRRTFEPIHAERVSNWFFTQGGRGALKGMTSRLQNILIASAIISILSQLYGDRLRVLILSDTPEKLGEWRRGLQDCLGISRGDFGPSRGVVLFETAEALSQKADRIMDERDLPLVIMDQNEDRVNLSLLQFPLWLAFAPEKPMASYDYF</sequence>
<feature type="compositionally biased region" description="Polar residues" evidence="2">
    <location>
        <begin position="26"/>
        <end position="37"/>
    </location>
</feature>
<feature type="compositionally biased region" description="Acidic residues" evidence="2">
    <location>
        <begin position="39"/>
        <end position="61"/>
    </location>
</feature>
<organism evidence="3 4">
    <name type="scientific">Cyanobacterium stanieri LEGE 03274</name>
    <dbReference type="NCBI Taxonomy" id="1828756"/>
    <lineage>
        <taxon>Bacteria</taxon>
        <taxon>Bacillati</taxon>
        <taxon>Cyanobacteriota</taxon>
        <taxon>Cyanophyceae</taxon>
        <taxon>Oscillatoriophycideae</taxon>
        <taxon>Chroococcales</taxon>
        <taxon>Geminocystaceae</taxon>
        <taxon>Cyanobacterium</taxon>
    </lineage>
</organism>
<keyword evidence="1" id="KW-0175">Coiled coil</keyword>
<evidence type="ECO:0000256" key="1">
    <source>
        <dbReference type="SAM" id="Coils"/>
    </source>
</evidence>
<evidence type="ECO:0000256" key="2">
    <source>
        <dbReference type="SAM" id="MobiDB-lite"/>
    </source>
</evidence>
<comment type="caution">
    <text evidence="3">The sequence shown here is derived from an EMBL/GenBank/DDBJ whole genome shotgun (WGS) entry which is preliminary data.</text>
</comment>
<dbReference type="InterPro" id="IPR021437">
    <property type="entry name" value="DUF3086"/>
</dbReference>
<dbReference type="Proteomes" id="UP000654604">
    <property type="component" value="Unassembled WGS sequence"/>
</dbReference>
<dbReference type="Pfam" id="PF11285">
    <property type="entry name" value="DUF3086"/>
    <property type="match status" value="1"/>
</dbReference>
<dbReference type="RefSeq" id="WP_193801743.1">
    <property type="nucleotide sequence ID" value="NZ_JADEWC010000034.1"/>
</dbReference>
<feature type="region of interest" description="Disordered" evidence="2">
    <location>
        <begin position="1"/>
        <end position="101"/>
    </location>
</feature>
<keyword evidence="4" id="KW-1185">Reference proteome</keyword>
<feature type="compositionally biased region" description="Acidic residues" evidence="2">
    <location>
        <begin position="86"/>
        <end position="99"/>
    </location>
</feature>
<evidence type="ECO:0000313" key="3">
    <source>
        <dbReference type="EMBL" id="MBE9223507.1"/>
    </source>
</evidence>
<gene>
    <name evidence="3" type="ORF">IQ215_12450</name>
</gene>